<protein>
    <submittedName>
        <fullName evidence="2">Uncharacterized protein</fullName>
    </submittedName>
</protein>
<evidence type="ECO:0000256" key="1">
    <source>
        <dbReference type="SAM" id="MobiDB-lite"/>
    </source>
</evidence>
<evidence type="ECO:0000313" key="2">
    <source>
        <dbReference type="EMBL" id="SKA34258.1"/>
    </source>
</evidence>
<dbReference type="AlphaFoldDB" id="A0A1T4T292"/>
<keyword evidence="3" id="KW-1185">Reference proteome</keyword>
<reference evidence="2 3" key="1">
    <citation type="submission" date="2017-02" db="EMBL/GenBank/DDBJ databases">
        <authorList>
            <person name="Peterson S.W."/>
        </authorList>
    </citation>
    <scope>NUCLEOTIDE SEQUENCE [LARGE SCALE GENOMIC DNA]</scope>
    <source>
        <strain evidence="2 3">DSM 45154</strain>
    </source>
</reference>
<accession>A0A1T4T292</accession>
<organism evidence="2 3">
    <name type="scientific">Marinactinospora thermotolerans DSM 45154</name>
    <dbReference type="NCBI Taxonomy" id="1122192"/>
    <lineage>
        <taxon>Bacteria</taxon>
        <taxon>Bacillati</taxon>
        <taxon>Actinomycetota</taxon>
        <taxon>Actinomycetes</taxon>
        <taxon>Streptosporangiales</taxon>
        <taxon>Nocardiopsidaceae</taxon>
        <taxon>Marinactinospora</taxon>
    </lineage>
</organism>
<name>A0A1T4T292_9ACTN</name>
<gene>
    <name evidence="2" type="ORF">SAMN02745673_04268</name>
</gene>
<dbReference type="EMBL" id="FUWS01000013">
    <property type="protein sequence ID" value="SKA34258.1"/>
    <property type="molecule type" value="Genomic_DNA"/>
</dbReference>
<proteinExistence type="predicted"/>
<dbReference type="Proteomes" id="UP000190637">
    <property type="component" value="Unassembled WGS sequence"/>
</dbReference>
<sequence length="44" mass="4485">MSPLKITETALASGTAADSSPLEPAASIKFAKRMESAYLSLAGT</sequence>
<dbReference type="STRING" id="1122192.SAMN02745673_04268"/>
<evidence type="ECO:0000313" key="3">
    <source>
        <dbReference type="Proteomes" id="UP000190637"/>
    </source>
</evidence>
<feature type="region of interest" description="Disordered" evidence="1">
    <location>
        <begin position="1"/>
        <end position="22"/>
    </location>
</feature>